<comment type="caution">
    <text evidence="1">The sequence shown here is derived from an EMBL/GenBank/DDBJ whole genome shotgun (WGS) entry which is preliminary data.</text>
</comment>
<accession>A0A9N9ND69</accession>
<keyword evidence="2" id="KW-1185">Reference proteome</keyword>
<dbReference type="AlphaFoldDB" id="A0A9N9ND69"/>
<proteinExistence type="predicted"/>
<evidence type="ECO:0000313" key="1">
    <source>
        <dbReference type="EMBL" id="CAG8722799.1"/>
    </source>
</evidence>
<organism evidence="1 2">
    <name type="scientific">Dentiscutata erythropus</name>
    <dbReference type="NCBI Taxonomy" id="1348616"/>
    <lineage>
        <taxon>Eukaryota</taxon>
        <taxon>Fungi</taxon>
        <taxon>Fungi incertae sedis</taxon>
        <taxon>Mucoromycota</taxon>
        <taxon>Glomeromycotina</taxon>
        <taxon>Glomeromycetes</taxon>
        <taxon>Diversisporales</taxon>
        <taxon>Gigasporaceae</taxon>
        <taxon>Dentiscutata</taxon>
    </lineage>
</organism>
<dbReference type="EMBL" id="CAJVPY010010909">
    <property type="protein sequence ID" value="CAG8722799.1"/>
    <property type="molecule type" value="Genomic_DNA"/>
</dbReference>
<sequence length="98" mass="11430">MESIKETNQQLPRNTPIFIVNLNNFSENDVSNQSKKTYCGRPNSNPVWGYFSVGEYTGEKLWRNNMAKEEKTVKQKCKTESNIRLNSLNIEVITEERQ</sequence>
<gene>
    <name evidence="1" type="ORF">DERYTH_LOCUS14457</name>
</gene>
<name>A0A9N9ND69_9GLOM</name>
<reference evidence="1" key="1">
    <citation type="submission" date="2021-06" db="EMBL/GenBank/DDBJ databases">
        <authorList>
            <person name="Kallberg Y."/>
            <person name="Tangrot J."/>
            <person name="Rosling A."/>
        </authorList>
    </citation>
    <scope>NUCLEOTIDE SEQUENCE</scope>
    <source>
        <strain evidence="1">MA453B</strain>
    </source>
</reference>
<protein>
    <submittedName>
        <fullName evidence="1">10406_t:CDS:1</fullName>
    </submittedName>
</protein>
<dbReference type="Proteomes" id="UP000789405">
    <property type="component" value="Unassembled WGS sequence"/>
</dbReference>
<evidence type="ECO:0000313" key="2">
    <source>
        <dbReference type="Proteomes" id="UP000789405"/>
    </source>
</evidence>